<dbReference type="SMART" id="SM00434">
    <property type="entry name" value="TOP4c"/>
    <property type="match status" value="1"/>
</dbReference>
<evidence type="ECO:0000256" key="16">
    <source>
        <dbReference type="ARBA" id="ARBA00023242"/>
    </source>
</evidence>
<comment type="function">
    <text evidence="17 19">Control of topological states of DNA by transient breakage and subsequent rejoining of DNA strands. Topoisomerase II makes double-strand breaks.</text>
</comment>
<dbReference type="InterPro" id="IPR013760">
    <property type="entry name" value="Topo_IIA-like_dom_sf"/>
</dbReference>
<dbReference type="CDD" id="cd03481">
    <property type="entry name" value="TopoIIA_Trans_ScTopoIIA"/>
    <property type="match status" value="1"/>
</dbReference>
<dbReference type="EC" id="5.6.2.2" evidence="7 19"/>
<evidence type="ECO:0000256" key="4">
    <source>
        <dbReference type="ARBA" id="ARBA00004123"/>
    </source>
</evidence>
<accession>A0A9P9J9X6</accession>
<evidence type="ECO:0000256" key="14">
    <source>
        <dbReference type="ARBA" id="ARBA00023125"/>
    </source>
</evidence>
<dbReference type="InterPro" id="IPR001154">
    <property type="entry name" value="TopoII_euk"/>
</dbReference>
<dbReference type="InterPro" id="IPR013758">
    <property type="entry name" value="Topo_IIA_A/C_ab"/>
</dbReference>
<keyword evidence="15 18" id="KW-0413">Isomerase</keyword>
<dbReference type="OrthoDB" id="276498at2759"/>
<keyword evidence="14 18" id="KW-0238">DNA-binding</keyword>
<dbReference type="Gene3D" id="3.30.230.10">
    <property type="match status" value="1"/>
</dbReference>
<evidence type="ECO:0000259" key="21">
    <source>
        <dbReference type="PROSITE" id="PS52040"/>
    </source>
</evidence>
<dbReference type="GO" id="GO:0003918">
    <property type="term" value="F:DNA topoisomerase type II (double strand cut, ATP-hydrolyzing) activity"/>
    <property type="evidence" value="ECO:0007669"/>
    <property type="project" value="UniProtKB-UniRule"/>
</dbReference>
<feature type="domain" description="Topo IIA-type catalytic" evidence="21">
    <location>
        <begin position="652"/>
        <end position="1107"/>
    </location>
</feature>
<evidence type="ECO:0000256" key="6">
    <source>
        <dbReference type="ARBA" id="ARBA00011738"/>
    </source>
</evidence>
<comment type="subunit">
    <text evidence="6 19">Homodimer.</text>
</comment>
<dbReference type="InterPro" id="IPR020568">
    <property type="entry name" value="Ribosomal_Su5_D2-typ_SF"/>
</dbReference>
<evidence type="ECO:0000256" key="1">
    <source>
        <dbReference type="ARBA" id="ARBA00000185"/>
    </source>
</evidence>
<gene>
    <name evidence="22" type="ORF">B0J13DRAFT_593073</name>
</gene>
<evidence type="ECO:0000256" key="12">
    <source>
        <dbReference type="ARBA" id="ARBA00022842"/>
    </source>
</evidence>
<dbReference type="InterPro" id="IPR050634">
    <property type="entry name" value="DNA_Topoisomerase_II"/>
</dbReference>
<dbReference type="InterPro" id="IPR013506">
    <property type="entry name" value="Topo_IIA_bsu_dom2"/>
</dbReference>
<evidence type="ECO:0000256" key="7">
    <source>
        <dbReference type="ARBA" id="ARBA00012895"/>
    </source>
</evidence>
<dbReference type="SUPFAM" id="SSF56719">
    <property type="entry name" value="Type II DNA topoisomerase"/>
    <property type="match status" value="1"/>
</dbReference>
<evidence type="ECO:0000256" key="5">
    <source>
        <dbReference type="ARBA" id="ARBA00011080"/>
    </source>
</evidence>
<dbReference type="SUPFAM" id="SSF55874">
    <property type="entry name" value="ATPase domain of HSP90 chaperone/DNA topoisomerase II/histidine kinase"/>
    <property type="match status" value="1"/>
</dbReference>
<comment type="similarity">
    <text evidence="5 19">Belongs to the type II topoisomerase family.</text>
</comment>
<dbReference type="FunFam" id="3.90.199.10:FF:000002">
    <property type="entry name" value="DNA topoisomerase 2"/>
    <property type="match status" value="1"/>
</dbReference>
<dbReference type="InterPro" id="IPR013759">
    <property type="entry name" value="Topo_IIA_B_C"/>
</dbReference>
<dbReference type="GO" id="GO:0035556">
    <property type="term" value="P:intracellular signal transduction"/>
    <property type="evidence" value="ECO:0007669"/>
    <property type="project" value="InterPro"/>
</dbReference>
<evidence type="ECO:0000256" key="18">
    <source>
        <dbReference type="PROSITE-ProRule" id="PRU01384"/>
    </source>
</evidence>
<dbReference type="GO" id="GO:0004435">
    <property type="term" value="F:phosphatidylinositol-4,5-bisphosphate phospholipase C activity"/>
    <property type="evidence" value="ECO:0007669"/>
    <property type="project" value="InterPro"/>
</dbReference>
<dbReference type="Pfam" id="PF16898">
    <property type="entry name" value="TOPRIM_C"/>
    <property type="match status" value="1"/>
</dbReference>
<evidence type="ECO:0000256" key="15">
    <source>
        <dbReference type="ARBA" id="ARBA00023235"/>
    </source>
</evidence>
<keyword evidence="23" id="KW-1185">Reference proteome</keyword>
<feature type="active site" description="O-(5'-phospho-DNA)-tyrosine intermediate" evidence="18">
    <location>
        <position position="744"/>
    </location>
</feature>
<dbReference type="SMART" id="SM00433">
    <property type="entry name" value="TOP2c"/>
    <property type="match status" value="1"/>
</dbReference>
<evidence type="ECO:0000256" key="3">
    <source>
        <dbReference type="ARBA" id="ARBA00001946"/>
    </source>
</evidence>
<evidence type="ECO:0000256" key="10">
    <source>
        <dbReference type="ARBA" id="ARBA00022741"/>
    </source>
</evidence>
<dbReference type="GO" id="GO:0003677">
    <property type="term" value="F:DNA binding"/>
    <property type="evidence" value="ECO:0007669"/>
    <property type="project" value="UniProtKB-UniRule"/>
</dbReference>
<dbReference type="GO" id="GO:0005524">
    <property type="term" value="F:ATP binding"/>
    <property type="evidence" value="ECO:0007669"/>
    <property type="project" value="UniProtKB-UniRule"/>
</dbReference>
<evidence type="ECO:0000256" key="9">
    <source>
        <dbReference type="ARBA" id="ARBA00022723"/>
    </source>
</evidence>
<dbReference type="GO" id="GO:0006629">
    <property type="term" value="P:lipid metabolic process"/>
    <property type="evidence" value="ECO:0007669"/>
    <property type="project" value="InterPro"/>
</dbReference>
<evidence type="ECO:0000256" key="13">
    <source>
        <dbReference type="ARBA" id="ARBA00023029"/>
    </source>
</evidence>
<dbReference type="FunFam" id="3.30.1360.40:FF:000003">
    <property type="entry name" value="DNA topoisomerase 2"/>
    <property type="match status" value="1"/>
</dbReference>
<dbReference type="GO" id="GO:0046872">
    <property type="term" value="F:metal ion binding"/>
    <property type="evidence" value="ECO:0007669"/>
    <property type="project" value="UniProtKB-KW"/>
</dbReference>
<dbReference type="InterPro" id="IPR001241">
    <property type="entry name" value="Topo_IIA"/>
</dbReference>
<dbReference type="PROSITE" id="PS50008">
    <property type="entry name" value="PIPLC_Y_DOMAIN"/>
    <property type="match status" value="1"/>
</dbReference>
<keyword evidence="9" id="KW-0479">Metal-binding</keyword>
<dbReference type="FunFam" id="3.40.50.670:FF:000001">
    <property type="entry name" value="DNA topoisomerase 2"/>
    <property type="match status" value="1"/>
</dbReference>
<organism evidence="22 23">
    <name type="scientific">Dactylonectria estremocensis</name>
    <dbReference type="NCBI Taxonomy" id="1079267"/>
    <lineage>
        <taxon>Eukaryota</taxon>
        <taxon>Fungi</taxon>
        <taxon>Dikarya</taxon>
        <taxon>Ascomycota</taxon>
        <taxon>Pezizomycotina</taxon>
        <taxon>Sordariomycetes</taxon>
        <taxon>Hypocreomycetidae</taxon>
        <taxon>Hypocreales</taxon>
        <taxon>Nectriaceae</taxon>
        <taxon>Dactylonectria</taxon>
    </lineage>
</organism>
<dbReference type="InterPro" id="IPR036890">
    <property type="entry name" value="HATPase_C_sf"/>
</dbReference>
<dbReference type="Gene3D" id="3.30.565.10">
    <property type="entry name" value="Histidine kinase-like ATPase, C-terminal domain"/>
    <property type="match status" value="1"/>
</dbReference>
<dbReference type="InterPro" id="IPR002205">
    <property type="entry name" value="Topo_IIA_dom_A"/>
</dbReference>
<comment type="cofactor">
    <cofactor evidence="3">
        <name>Mg(2+)</name>
        <dbReference type="ChEBI" id="CHEBI:18420"/>
    </cofactor>
</comment>
<sequence>MRHGNGGGENASSNPGYIKAKELADEKYQTHKQLEFILRRPDTYVGSVVRTESNMWVLDKDTKQMVCRKITYVPGLCKIFDEILVGDAGNRQADEKDDAMTYLKVTVDRAAGEISVENDGHVIPVMMHNKEAIYVPQIIFGHLLTGFNYDDNGEQTVGGRHGYGIRLCNVFSTQFTVEIQDSENGKRYKQTWTDNMTTMGKPQVSDSKTANFTRITFKPDIAKFDMPAGIDNDMECILYRRVYDLAATVPGIKCYCEMYTKTMSEKRSAEKDSPESWPVIFDDKSAHPDWDVAFAVSDGSFQQVSFVNDIATTEGGTHVEYIADQVTESLLNALNATRKGHALKKKHIRKHIFIFVNCVIKNPVFASPTKEQLITKVSQFGSKCLLTNDFLNKIAASDGLQNLQIVVKRKVYKPSRIGQARLVDAHLAGTRRSHECTLIVTQGDSAKALAVCGRAALDPDRIGVFPLREKMLNVRAVSLGQIAKNEDIQNLKRFLGLKDKKSYTDTSGFRYGHLMIMADGDCDGNHFKGLLIGFFQALFPSLLQIPGFLFDFVTPAVKVWQGSNPKMPRVLKNFFNLAQYNEWKEAHTTEMSLWHIKHHKGLGSSSNEDARVYFTDFIPGTYLDYTARSITYDNFVNQELIQFGVANNVRCIPSMVDGLKPGQHKVLYTCFKRNLTKDLKVSKLAGYISEQTAYDEGEGEVSLEQTIIGLAQTFAGSNNVNCLEPSGNFGSRLAGGSDAASSRYLRTRLSPFARKVFSVLDEPVLESQYDEECEIEPQTFAPVIPMILVNGADGVGTGWGTSIPNYNPMELVDSLRRRMGRLYRDNSNGVETNFQPIQPWFRGWKGVTEPTGSGRYTFNGTIKWNENTPNEVVVTELPIRTWTDDYKARLEDIIGGTKGPAFIKDYKEFNDHETVRFEIQLDRKQVKNPSAESLRELLELNKKVTTTNLVAFDTRSRIRKYARVEDILEEFYHFRLDMYSKRKSYWLGVFHAEHRKLQNQARFVQEVISGAIVISKRNKQSLVEDLKEKRYEAFLKGKTGEKLGSNDEDSDASGNECDGDYDYLLSMPIWSLTQERLDKLNEEFRKKKEEHDALDVLSDKDLWCRDLDQFAVEWYTQLDADGPTNMQRMGRRA</sequence>
<dbReference type="Gene3D" id="3.90.199.10">
    <property type="entry name" value="Topoisomerase II, domain 5"/>
    <property type="match status" value="1"/>
</dbReference>
<dbReference type="AlphaFoldDB" id="A0A9P9J9X6"/>
<dbReference type="SUPFAM" id="SSF54211">
    <property type="entry name" value="Ribosomal protein S5 domain 2-like"/>
    <property type="match status" value="1"/>
</dbReference>
<dbReference type="FunFam" id="3.30.565.10:FF:000092">
    <property type="entry name" value="DNA topoisomerase 2"/>
    <property type="match status" value="1"/>
</dbReference>
<dbReference type="InterPro" id="IPR031660">
    <property type="entry name" value="TOPRIM_C"/>
</dbReference>
<dbReference type="Gene3D" id="3.30.1490.30">
    <property type="match status" value="1"/>
</dbReference>
<dbReference type="Gene3D" id="3.30.1360.40">
    <property type="match status" value="1"/>
</dbReference>
<dbReference type="Pfam" id="PF00521">
    <property type="entry name" value="DNA_topoisoIV"/>
    <property type="match status" value="1"/>
</dbReference>
<name>A0A9P9J9X6_9HYPO</name>
<comment type="cofactor">
    <cofactor evidence="2">
        <name>Ca(2+)</name>
        <dbReference type="ChEBI" id="CHEBI:29108"/>
    </cofactor>
</comment>
<dbReference type="GO" id="GO:0000712">
    <property type="term" value="P:resolution of meiotic recombination intermediates"/>
    <property type="evidence" value="ECO:0007669"/>
    <property type="project" value="TreeGrafter"/>
</dbReference>
<comment type="caution">
    <text evidence="22">The sequence shown here is derived from an EMBL/GenBank/DDBJ whole genome shotgun (WGS) entry which is preliminary data.</text>
</comment>
<dbReference type="GO" id="GO:0005634">
    <property type="term" value="C:nucleus"/>
    <property type="evidence" value="ECO:0007669"/>
    <property type="project" value="UniProtKB-SubCell"/>
</dbReference>
<protein>
    <recommendedName>
        <fullName evidence="8 19">DNA topoisomerase 2</fullName>
        <ecNumber evidence="7 19">5.6.2.2</ecNumber>
    </recommendedName>
</protein>
<dbReference type="Gene3D" id="1.10.268.10">
    <property type="entry name" value="Topoisomerase, domain 3"/>
    <property type="match status" value="1"/>
</dbReference>
<keyword evidence="12" id="KW-0460">Magnesium</keyword>
<dbReference type="Gene3D" id="3.40.50.670">
    <property type="match status" value="1"/>
</dbReference>
<dbReference type="PROSITE" id="PS52040">
    <property type="entry name" value="TOPO_IIA"/>
    <property type="match status" value="1"/>
</dbReference>
<evidence type="ECO:0000313" key="22">
    <source>
        <dbReference type="EMBL" id="KAH7157802.1"/>
    </source>
</evidence>
<dbReference type="GO" id="GO:0000819">
    <property type="term" value="P:sister chromatid segregation"/>
    <property type="evidence" value="ECO:0007669"/>
    <property type="project" value="TreeGrafter"/>
</dbReference>
<dbReference type="Proteomes" id="UP000717696">
    <property type="component" value="Unassembled WGS sequence"/>
</dbReference>
<comment type="catalytic activity">
    <reaction evidence="1 18 19">
        <text>ATP-dependent breakage, passage and rejoining of double-stranded DNA.</text>
        <dbReference type="EC" id="5.6.2.2"/>
    </reaction>
</comment>
<evidence type="ECO:0000256" key="2">
    <source>
        <dbReference type="ARBA" id="ARBA00001913"/>
    </source>
</evidence>
<keyword evidence="16" id="KW-0539">Nucleus</keyword>
<evidence type="ECO:0000313" key="23">
    <source>
        <dbReference type="Proteomes" id="UP000717696"/>
    </source>
</evidence>
<proteinExistence type="inferred from homology"/>
<dbReference type="EMBL" id="JAGMUU010000003">
    <property type="protein sequence ID" value="KAH7157802.1"/>
    <property type="molecule type" value="Genomic_DNA"/>
</dbReference>
<dbReference type="PANTHER" id="PTHR10169:SF38">
    <property type="entry name" value="DNA TOPOISOMERASE 2"/>
    <property type="match status" value="1"/>
</dbReference>
<keyword evidence="10 19" id="KW-0547">Nucleotide-binding</keyword>
<dbReference type="GO" id="GO:0006265">
    <property type="term" value="P:DNA topological change"/>
    <property type="evidence" value="ECO:0007669"/>
    <property type="project" value="UniProtKB-UniRule"/>
</dbReference>
<comment type="subcellular location">
    <subcellularLocation>
        <location evidence="4">Nucleus</location>
    </subcellularLocation>
</comment>
<dbReference type="InterPro" id="IPR014721">
    <property type="entry name" value="Ribsml_uS5_D2-typ_fold_subgr"/>
</dbReference>
<reference evidence="22" key="1">
    <citation type="journal article" date="2021" name="Nat. Commun.">
        <title>Genetic determinants of endophytism in the Arabidopsis root mycobiome.</title>
        <authorList>
            <person name="Mesny F."/>
            <person name="Miyauchi S."/>
            <person name="Thiergart T."/>
            <person name="Pickel B."/>
            <person name="Atanasova L."/>
            <person name="Karlsson M."/>
            <person name="Huettel B."/>
            <person name="Barry K.W."/>
            <person name="Haridas S."/>
            <person name="Chen C."/>
            <person name="Bauer D."/>
            <person name="Andreopoulos W."/>
            <person name="Pangilinan J."/>
            <person name="LaButti K."/>
            <person name="Riley R."/>
            <person name="Lipzen A."/>
            <person name="Clum A."/>
            <person name="Drula E."/>
            <person name="Henrissat B."/>
            <person name="Kohler A."/>
            <person name="Grigoriev I.V."/>
            <person name="Martin F.M."/>
            <person name="Hacquard S."/>
        </authorList>
    </citation>
    <scope>NUCLEOTIDE SEQUENCE</scope>
    <source>
        <strain evidence="22">MPI-CAGE-AT-0021</strain>
    </source>
</reference>
<evidence type="ECO:0000256" key="8">
    <source>
        <dbReference type="ARBA" id="ARBA00019635"/>
    </source>
</evidence>
<dbReference type="PRINTS" id="PR01158">
    <property type="entry name" value="TOPISMRASEII"/>
</dbReference>
<dbReference type="PRINTS" id="PR00418">
    <property type="entry name" value="TPI2FAMILY"/>
</dbReference>
<keyword evidence="11 19" id="KW-0067">ATP-binding</keyword>
<evidence type="ECO:0000256" key="17">
    <source>
        <dbReference type="ARBA" id="ARBA00053943"/>
    </source>
</evidence>
<keyword evidence="13 18" id="KW-0799">Topoisomerase</keyword>
<dbReference type="PANTHER" id="PTHR10169">
    <property type="entry name" value="DNA TOPOISOMERASE/GYRASE"/>
    <property type="match status" value="1"/>
</dbReference>
<evidence type="ECO:0000256" key="11">
    <source>
        <dbReference type="ARBA" id="ARBA00022840"/>
    </source>
</evidence>
<evidence type="ECO:0000256" key="19">
    <source>
        <dbReference type="RuleBase" id="RU362094"/>
    </source>
</evidence>
<feature type="domain" description="PI-PLC Y-box" evidence="20">
    <location>
        <begin position="807"/>
        <end position="843"/>
    </location>
</feature>
<dbReference type="InterPro" id="IPR001711">
    <property type="entry name" value="PLipase_C_Pinositol-sp_Y"/>
</dbReference>
<dbReference type="InterPro" id="IPR013757">
    <property type="entry name" value="Topo_IIA_A_a_sf"/>
</dbReference>
<dbReference type="Pfam" id="PF00204">
    <property type="entry name" value="DNA_gyraseB"/>
    <property type="match status" value="1"/>
</dbReference>
<evidence type="ECO:0000259" key="20">
    <source>
        <dbReference type="PROSITE" id="PS50008"/>
    </source>
</evidence>